<dbReference type="PRINTS" id="PR00127">
    <property type="entry name" value="CLPPROTEASEP"/>
</dbReference>
<evidence type="ECO:0000256" key="3">
    <source>
        <dbReference type="ARBA" id="ARBA00022670"/>
    </source>
</evidence>
<proteinExistence type="inferred from homology"/>
<dbReference type="Pfam" id="PF25209">
    <property type="entry name" value="Phage_capsid_4"/>
    <property type="match status" value="1"/>
</dbReference>
<dbReference type="SUPFAM" id="SSF52096">
    <property type="entry name" value="ClpP/crotonase"/>
    <property type="match status" value="1"/>
</dbReference>
<dbReference type="InterPro" id="IPR029045">
    <property type="entry name" value="ClpP/crotonase-like_dom_sf"/>
</dbReference>
<comment type="caution">
    <text evidence="7">The sequence shown here is derived from an EMBL/GenBank/DDBJ whole genome shotgun (WGS) entry which is preliminary data.</text>
</comment>
<evidence type="ECO:0000313" key="7">
    <source>
        <dbReference type="EMBL" id="RSK62050.1"/>
    </source>
</evidence>
<dbReference type="GO" id="GO:0006515">
    <property type="term" value="P:protein quality control for misfolded or incompletely synthesized proteins"/>
    <property type="evidence" value="ECO:0007669"/>
    <property type="project" value="TreeGrafter"/>
</dbReference>
<keyword evidence="4" id="KW-0378">Hydrolase</keyword>
<evidence type="ECO:0000256" key="5">
    <source>
        <dbReference type="ARBA" id="ARBA00022825"/>
    </source>
</evidence>
<dbReference type="GO" id="GO:0051117">
    <property type="term" value="F:ATPase binding"/>
    <property type="evidence" value="ECO:0007669"/>
    <property type="project" value="TreeGrafter"/>
</dbReference>
<evidence type="ECO:0000256" key="2">
    <source>
        <dbReference type="ARBA" id="ARBA00022490"/>
    </source>
</evidence>
<dbReference type="NCBIfam" id="NF045542">
    <property type="entry name" value="Clp_rel_HeadMat"/>
    <property type="match status" value="1"/>
</dbReference>
<dbReference type="Proteomes" id="UP000276389">
    <property type="component" value="Unassembled WGS sequence"/>
</dbReference>
<evidence type="ECO:0000313" key="8">
    <source>
        <dbReference type="Proteomes" id="UP000276389"/>
    </source>
</evidence>
<gene>
    <name evidence="7" type="ORF">EJE24_24215</name>
</gene>
<name>A0A3R9P5J6_9ENTR</name>
<keyword evidence="3 7" id="KW-0645">Protease</keyword>
<dbReference type="RefSeq" id="WP_125915786.1">
    <property type="nucleotide sequence ID" value="NZ_RWHU01000017.1"/>
</dbReference>
<evidence type="ECO:0000256" key="4">
    <source>
        <dbReference type="ARBA" id="ARBA00022801"/>
    </source>
</evidence>
<dbReference type="AlphaFoldDB" id="A0A3R9P5J6"/>
<dbReference type="GO" id="GO:0009368">
    <property type="term" value="C:endopeptidase Clp complex"/>
    <property type="evidence" value="ECO:0007669"/>
    <property type="project" value="TreeGrafter"/>
</dbReference>
<dbReference type="InterPro" id="IPR001907">
    <property type="entry name" value="ClpP"/>
</dbReference>
<keyword evidence="2" id="KW-0963">Cytoplasm</keyword>
<dbReference type="Gene3D" id="3.90.226.10">
    <property type="entry name" value="2-enoyl-CoA Hydratase, Chain A, domain 1"/>
    <property type="match status" value="1"/>
</dbReference>
<dbReference type="NCBIfam" id="NF045540">
    <property type="entry name" value="scaf_prot_MCP1"/>
    <property type="match status" value="1"/>
</dbReference>
<protein>
    <recommendedName>
        <fullName evidence="6">ATP-dependent Clp protease proteolytic subunit</fullName>
    </recommendedName>
</protein>
<evidence type="ECO:0000256" key="6">
    <source>
        <dbReference type="RuleBase" id="RU003567"/>
    </source>
</evidence>
<dbReference type="CDD" id="cd07016">
    <property type="entry name" value="S14_ClpP_1"/>
    <property type="match status" value="1"/>
</dbReference>
<dbReference type="EMBL" id="RWHU01000017">
    <property type="protein sequence ID" value="RSK62050.1"/>
    <property type="molecule type" value="Genomic_DNA"/>
</dbReference>
<organism evidence="7 8">
    <name type="scientific">Enterobacter huaxiensis</name>
    <dbReference type="NCBI Taxonomy" id="2494702"/>
    <lineage>
        <taxon>Bacteria</taxon>
        <taxon>Pseudomonadati</taxon>
        <taxon>Pseudomonadota</taxon>
        <taxon>Gammaproteobacteria</taxon>
        <taxon>Enterobacterales</taxon>
        <taxon>Enterobacteriaceae</taxon>
        <taxon>Enterobacter</taxon>
    </lineage>
</organism>
<evidence type="ECO:0000256" key="1">
    <source>
        <dbReference type="ARBA" id="ARBA00007039"/>
    </source>
</evidence>
<reference evidence="7 8" key="1">
    <citation type="submission" date="2018-12" db="EMBL/GenBank/DDBJ databases">
        <title>The Genome Submission of two Enterobacter spp. strains.</title>
        <authorList>
            <person name="Wu W."/>
            <person name="Wei L."/>
            <person name="Feng Y."/>
            <person name="Zong Z."/>
        </authorList>
    </citation>
    <scope>NUCLEOTIDE SEQUENCE [LARGE SCALE GENOMIC DNA]</scope>
    <source>
        <strain evidence="7 8">WCHEHu045002</strain>
    </source>
</reference>
<sequence length="606" mass="65004">MEISLYEPIEGMTAKRFRDSLQVASGPVTVAINSGGGNVTDGMAIFNALRTYKGHTVARIDGIAASMATIVALGAKRVVMADNGWWMMHNPWGVMAGEAEDMQRQAGVLEKIGNTMLATYVAKSGLPEAEVKAMMDAETWLTAAEAKEKGFVDEIYPADGQLFAMAPGCDSLVAKFTRTPEQLREAMKTTSQPESREQKAETLFSAFASHEWAAGIRAEFVGGSITEEQARQKILTSLAAGITPSAGPGAIDVYSGNGNIVGDSVKAALLARTGLAQAEKDNRYNGYTLRELARASLVDRGVSGIPGNPLGMVGMAFTHSTSDFGGILADVANKSLLKGWETSPETFQQWTKRGTLPDFKVSHRAGLDGFKSLREVRPGAEYKYATTSDRSEPIALATYGELFSIDRQAIINDDMSALTSIPQKMGAAASRTVGDLVYAVLLGNPKMGDDKAIFDAAHNNLLKIALDIPGLSAGRKAMRMQKNGAGAVLNIPPRFLLVPVELEDKANQLIRSTSLPEAQNSGIFNPYNDALTVITEPRLDAESLKAWYMLAGQGEDTIEVAYLDGIDTPYLEQQQGFTVDGVTFKVRIDAGVAPLDWRGMVKSEGA</sequence>
<keyword evidence="5" id="KW-0720">Serine protease</keyword>
<dbReference type="Pfam" id="PF00574">
    <property type="entry name" value="CLP_protease"/>
    <property type="match status" value="1"/>
</dbReference>
<dbReference type="GO" id="GO:0004252">
    <property type="term" value="F:serine-type endopeptidase activity"/>
    <property type="evidence" value="ECO:0007669"/>
    <property type="project" value="InterPro"/>
</dbReference>
<dbReference type="PANTHER" id="PTHR10381:SF70">
    <property type="entry name" value="ATP-DEPENDENT CLP PROTEASE PROTEOLYTIC SUBUNIT"/>
    <property type="match status" value="1"/>
</dbReference>
<dbReference type="InterPro" id="IPR023562">
    <property type="entry name" value="ClpP/TepA"/>
</dbReference>
<dbReference type="PANTHER" id="PTHR10381">
    <property type="entry name" value="ATP-DEPENDENT CLP PROTEASE PROTEOLYTIC SUBUNIT"/>
    <property type="match status" value="1"/>
</dbReference>
<comment type="similarity">
    <text evidence="1 6">Belongs to the peptidase S14 family.</text>
</comment>
<accession>A0A3R9P5J6</accession>
<dbReference type="GO" id="GO:0004176">
    <property type="term" value="F:ATP-dependent peptidase activity"/>
    <property type="evidence" value="ECO:0007669"/>
    <property type="project" value="InterPro"/>
</dbReference>